<sequence length="268" mass="29874">MKREALRLTSVLWRKSLAADASLLFQSRRQKLRPLVLSLLCHGLAVERPIFDIQGLLSPHYMMLVLTPNLPRHQLAYSLFVGFVITIVRVFPFNVSSALTTHSNCLFMREAKTGARFVVPPRRSQTEALRGRFTSGNSMIFASSRSSSILDMSESGNGYTFSCHSFNDGSCIGNNELPVAVMLSSISWARVANSSKDFVETKVSPPMNVVDDRLFLPLTNSRSNCSQVSIEQDSKSVYQSKALPFKERTNCFTMRSPLVPALLQVSTK</sequence>
<reference evidence="1 2" key="1">
    <citation type="submission" date="2020-10" db="EMBL/GenBank/DDBJ databases">
        <title>Plant Genome Project.</title>
        <authorList>
            <person name="Zhang R.-G."/>
        </authorList>
    </citation>
    <scope>NUCLEOTIDE SEQUENCE [LARGE SCALE GENOMIC DNA]</scope>
    <source>
        <strain evidence="1">FAFU-HL-1</strain>
        <tissue evidence="1">Leaf</tissue>
    </source>
</reference>
<evidence type="ECO:0000313" key="2">
    <source>
        <dbReference type="Proteomes" id="UP000657918"/>
    </source>
</evidence>
<dbReference type="OrthoDB" id="10583937at2759"/>
<keyword evidence="2" id="KW-1185">Reference proteome</keyword>
<comment type="caution">
    <text evidence="1">The sequence shown here is derived from an EMBL/GenBank/DDBJ whole genome shotgun (WGS) entry which is preliminary data.</text>
</comment>
<accession>A0A835J9Y4</accession>
<dbReference type="EMBL" id="JADGMS010000016">
    <property type="protein sequence ID" value="KAF9665073.1"/>
    <property type="molecule type" value="Genomic_DNA"/>
</dbReference>
<gene>
    <name evidence="1" type="ORF">SADUNF_Sadunf16G0084200</name>
</gene>
<dbReference type="AlphaFoldDB" id="A0A835J9Y4"/>
<organism evidence="1 2">
    <name type="scientific">Salix dunnii</name>
    <dbReference type="NCBI Taxonomy" id="1413687"/>
    <lineage>
        <taxon>Eukaryota</taxon>
        <taxon>Viridiplantae</taxon>
        <taxon>Streptophyta</taxon>
        <taxon>Embryophyta</taxon>
        <taxon>Tracheophyta</taxon>
        <taxon>Spermatophyta</taxon>
        <taxon>Magnoliopsida</taxon>
        <taxon>eudicotyledons</taxon>
        <taxon>Gunneridae</taxon>
        <taxon>Pentapetalae</taxon>
        <taxon>rosids</taxon>
        <taxon>fabids</taxon>
        <taxon>Malpighiales</taxon>
        <taxon>Salicaceae</taxon>
        <taxon>Saliceae</taxon>
        <taxon>Salix</taxon>
    </lineage>
</organism>
<evidence type="ECO:0000313" key="1">
    <source>
        <dbReference type="EMBL" id="KAF9665073.1"/>
    </source>
</evidence>
<protein>
    <submittedName>
        <fullName evidence="1">Uncharacterized protein</fullName>
    </submittedName>
</protein>
<dbReference type="Proteomes" id="UP000657918">
    <property type="component" value="Chromosome 16"/>
</dbReference>
<name>A0A835J9Y4_9ROSI</name>
<proteinExistence type="predicted"/>